<dbReference type="Proteomes" id="UP001359308">
    <property type="component" value="Chromosome"/>
</dbReference>
<feature type="compositionally biased region" description="Acidic residues" evidence="1">
    <location>
        <begin position="85"/>
        <end position="98"/>
    </location>
</feature>
<gene>
    <name evidence="3" type="ORF">N4J17_04595</name>
    <name evidence="2" type="ORF">N4J17_09740</name>
</gene>
<feature type="region of interest" description="Disordered" evidence="1">
    <location>
        <begin position="81"/>
        <end position="126"/>
    </location>
</feature>
<proteinExistence type="predicted"/>
<sequence>MTHLSRLEKARVAMAEKRAAGELERLNPIEKARRNPTSLRLAINGKCWDCVGCGADPNPQRAIGQCRIPACTLWPVRPYQHMAEPDNDSVTEEGDDDAPVNPDKRIYAQTAETNSQAPSTDGTQAD</sequence>
<keyword evidence="4" id="KW-1185">Reference proteome</keyword>
<dbReference type="EMBL" id="CP104311">
    <property type="protein sequence ID" value="WWF00764.1"/>
    <property type="molecule type" value="Genomic_DNA"/>
</dbReference>
<evidence type="ECO:0000313" key="4">
    <source>
        <dbReference type="Proteomes" id="UP001359308"/>
    </source>
</evidence>
<evidence type="ECO:0000313" key="2">
    <source>
        <dbReference type="EMBL" id="WWF00764.1"/>
    </source>
</evidence>
<dbReference type="RefSeq" id="WP_198321695.1">
    <property type="nucleotide sequence ID" value="NZ_CP104311.1"/>
</dbReference>
<accession>A0ABZ2F111</accession>
<organism evidence="2 4">
    <name type="scientific">Methylococcus capsulatus</name>
    <dbReference type="NCBI Taxonomy" id="414"/>
    <lineage>
        <taxon>Bacteria</taxon>
        <taxon>Pseudomonadati</taxon>
        <taxon>Pseudomonadota</taxon>
        <taxon>Gammaproteobacteria</taxon>
        <taxon>Methylococcales</taxon>
        <taxon>Methylococcaceae</taxon>
        <taxon>Methylococcus</taxon>
    </lineage>
</organism>
<protein>
    <submittedName>
        <fullName evidence="2">Uncharacterized protein</fullName>
    </submittedName>
</protein>
<evidence type="ECO:0000313" key="3">
    <source>
        <dbReference type="EMBL" id="WWF02900.1"/>
    </source>
</evidence>
<reference evidence="2 4" key="1">
    <citation type="submission" date="2022-09" db="EMBL/GenBank/DDBJ databases">
        <authorList>
            <person name="Giprobiosintez L."/>
        </authorList>
    </citation>
    <scope>NUCLEOTIDE SEQUENCE [LARGE SCALE GENOMIC DNA]</scope>
    <source>
        <strain evidence="2">VKPM-B-12549</strain>
        <strain evidence="4">VKPM-B-12549 (GBS-15)</strain>
    </source>
</reference>
<dbReference type="EMBL" id="CP104311">
    <property type="protein sequence ID" value="WWF02900.1"/>
    <property type="molecule type" value="Genomic_DNA"/>
</dbReference>
<feature type="compositionally biased region" description="Polar residues" evidence="1">
    <location>
        <begin position="110"/>
        <end position="126"/>
    </location>
</feature>
<name>A0ABZ2F111_METCP</name>
<evidence type="ECO:0000256" key="1">
    <source>
        <dbReference type="SAM" id="MobiDB-lite"/>
    </source>
</evidence>